<sequence>MKVSDQTSVSMPIKNMLAIIFGVAAGVFAYTEVTARLTSLETSRELFQADLLKKSEQKPTDQEQFMLIESLFGDVEKLIKNQEQNMTNKVNIEFLKDQLEKALRDVEELKDKVRANGNGHG</sequence>
<organism evidence="1">
    <name type="scientific">uncultured marine virus</name>
    <dbReference type="NCBI Taxonomy" id="186617"/>
    <lineage>
        <taxon>Viruses</taxon>
        <taxon>environmental samples</taxon>
    </lineage>
</organism>
<reference evidence="1" key="1">
    <citation type="journal article" date="2015" name="Front. Microbiol.">
        <title>Combining genomic sequencing methods to explore viral diversity and reveal potential virus-host interactions.</title>
        <authorList>
            <person name="Chow C.E."/>
            <person name="Winget D.M."/>
            <person name="White R.A.III."/>
            <person name="Hallam S.J."/>
            <person name="Suttle C.A."/>
        </authorList>
    </citation>
    <scope>NUCLEOTIDE SEQUENCE</scope>
    <source>
        <strain evidence="1">Oxic1_11</strain>
    </source>
</reference>
<evidence type="ECO:0000313" key="1">
    <source>
        <dbReference type="EMBL" id="AKH48627.1"/>
    </source>
</evidence>
<protein>
    <submittedName>
        <fullName evidence="1">2OG-Fe(II) oxygenase superfamily like protein</fullName>
    </submittedName>
</protein>
<reference evidence="1" key="2">
    <citation type="submission" date="2015-03" db="EMBL/GenBank/DDBJ databases">
        <authorList>
            <person name="Chow C.-E.T."/>
            <person name="Winget D.M."/>
            <person name="White R.A.III."/>
            <person name="Hallam S.J."/>
            <person name="Suttle C.A."/>
        </authorList>
    </citation>
    <scope>NUCLEOTIDE SEQUENCE</scope>
    <source>
        <strain evidence="1">Oxic1_11</strain>
    </source>
</reference>
<name>A0A0F7LB86_9VIRU</name>
<proteinExistence type="predicted"/>
<accession>A0A0F7LB86</accession>
<dbReference type="EMBL" id="KR029606">
    <property type="protein sequence ID" value="AKH48627.1"/>
    <property type="molecule type" value="Genomic_DNA"/>
</dbReference>